<feature type="compositionally biased region" description="Basic and acidic residues" evidence="1">
    <location>
        <begin position="384"/>
        <end position="406"/>
    </location>
</feature>
<proteinExistence type="predicted"/>
<dbReference type="Gramene" id="PGSC0003DMT400089432">
    <property type="protein sequence ID" value="PGSC0003DMT400089432"/>
    <property type="gene ID" value="PGSC0003DMG400039003"/>
</dbReference>
<dbReference type="Pfam" id="PF20167">
    <property type="entry name" value="Transposase_32"/>
    <property type="match status" value="1"/>
</dbReference>
<dbReference type="AlphaFoldDB" id="M1DI55"/>
<evidence type="ECO:0000256" key="1">
    <source>
        <dbReference type="SAM" id="MobiDB-lite"/>
    </source>
</evidence>
<evidence type="ECO:0000313" key="3">
    <source>
        <dbReference type="EnsemblPlants" id="PGSC0003DMT400089432"/>
    </source>
</evidence>
<reference evidence="3" key="2">
    <citation type="submission" date="2015-06" db="UniProtKB">
        <authorList>
            <consortium name="EnsemblPlants"/>
        </authorList>
    </citation>
    <scope>IDENTIFICATION</scope>
    <source>
        <strain evidence="3">DM1-3 516 R44</strain>
    </source>
</reference>
<evidence type="ECO:0000313" key="4">
    <source>
        <dbReference type="Proteomes" id="UP000011115"/>
    </source>
</evidence>
<reference evidence="4" key="1">
    <citation type="journal article" date="2011" name="Nature">
        <title>Genome sequence and analysis of the tuber crop potato.</title>
        <authorList>
            <consortium name="The Potato Genome Sequencing Consortium"/>
        </authorList>
    </citation>
    <scope>NUCLEOTIDE SEQUENCE [LARGE SCALE GENOMIC DNA]</scope>
    <source>
        <strain evidence="4">cv. DM1-3 516 R44</strain>
    </source>
</reference>
<feature type="domain" description="Putative plant transposon protein" evidence="2">
    <location>
        <begin position="95"/>
        <end position="198"/>
    </location>
</feature>
<name>M1DI55_SOLTU</name>
<feature type="region of interest" description="Disordered" evidence="1">
    <location>
        <begin position="365"/>
        <end position="406"/>
    </location>
</feature>
<keyword evidence="4" id="KW-1185">Reference proteome</keyword>
<dbReference type="HOGENOM" id="CLU_028647_0_1_1"/>
<accession>M1DI55</accession>
<dbReference type="InterPro" id="IPR046796">
    <property type="entry name" value="Transposase_32_dom"/>
</dbReference>
<evidence type="ECO:0000259" key="2">
    <source>
        <dbReference type="Pfam" id="PF20167"/>
    </source>
</evidence>
<organism evidence="3 4">
    <name type="scientific">Solanum tuberosum</name>
    <name type="common">Potato</name>
    <dbReference type="NCBI Taxonomy" id="4113"/>
    <lineage>
        <taxon>Eukaryota</taxon>
        <taxon>Viridiplantae</taxon>
        <taxon>Streptophyta</taxon>
        <taxon>Embryophyta</taxon>
        <taxon>Tracheophyta</taxon>
        <taxon>Spermatophyta</taxon>
        <taxon>Magnoliopsida</taxon>
        <taxon>eudicotyledons</taxon>
        <taxon>Gunneridae</taxon>
        <taxon>Pentapetalae</taxon>
        <taxon>asterids</taxon>
        <taxon>lamiids</taxon>
        <taxon>Solanales</taxon>
        <taxon>Solanaceae</taxon>
        <taxon>Solanoideae</taxon>
        <taxon>Solaneae</taxon>
        <taxon>Solanum</taxon>
    </lineage>
</organism>
<dbReference type="InParanoid" id="M1DI55"/>
<dbReference type="PaxDb" id="4113-PGSC0003DMT400089432"/>
<dbReference type="Proteomes" id="UP000011115">
    <property type="component" value="Unassembled WGS sequence"/>
</dbReference>
<sequence length="473" mass="52382">MWTTVRRSIYGPFCTSVVSICDLYCWPLDPRKRSTDRTMAPKKLITYSKQGKSKSVAPSFRLIDEDTDTETDPAYVPPNTWTSPTAPRVTRGTPRRYIAADGEHADLVAASRLGIWKATLNFVAKFFWLLVRNRVSPTKADNQVTWDRAVMVAAMVAEVEIDFARMLLTEIHERAFKTSTTYPFPCLIFQLCRDSGVPIWHCDRLVHPTGALDIGLIRDEANVAAPHREPQAASMAPSSSRYAPQLGATVVPLARVHKLEAQMATLLHHIQPWMQKSIAESEARIERRMEGMMDWKVQAINKRLDAFELCILERSASAIDLSALHADLASLRTDVDAILAAPSVEPQVALTALADDTVLDALFSGTAEEGPAPTHAKGKRYRSHRTEKEKAQKRQRKQENEARKASLLDVELRQQMVRERVAGASRSAPVVEVQPALRGVVSTTDGAARVIESTTEGAMIADVGTTEGGPTMF</sequence>
<protein>
    <submittedName>
        <fullName evidence="3">Integrase core domain containing protein</fullName>
    </submittedName>
</protein>
<dbReference type="EnsemblPlants" id="PGSC0003DMT400089432">
    <property type="protein sequence ID" value="PGSC0003DMT400089432"/>
    <property type="gene ID" value="PGSC0003DMG400039003"/>
</dbReference>